<organism evidence="1 2">
    <name type="scientific">Staurois parvus</name>
    <dbReference type="NCBI Taxonomy" id="386267"/>
    <lineage>
        <taxon>Eukaryota</taxon>
        <taxon>Metazoa</taxon>
        <taxon>Chordata</taxon>
        <taxon>Craniata</taxon>
        <taxon>Vertebrata</taxon>
        <taxon>Euteleostomi</taxon>
        <taxon>Amphibia</taxon>
        <taxon>Batrachia</taxon>
        <taxon>Anura</taxon>
        <taxon>Neobatrachia</taxon>
        <taxon>Ranoidea</taxon>
        <taxon>Ranidae</taxon>
        <taxon>Staurois</taxon>
    </lineage>
</organism>
<evidence type="ECO:0000313" key="2">
    <source>
        <dbReference type="Proteomes" id="UP001162483"/>
    </source>
</evidence>
<protein>
    <submittedName>
        <fullName evidence="1">Uncharacterized protein</fullName>
    </submittedName>
</protein>
<dbReference type="Proteomes" id="UP001162483">
    <property type="component" value="Unassembled WGS sequence"/>
</dbReference>
<reference evidence="1" key="1">
    <citation type="submission" date="2023-05" db="EMBL/GenBank/DDBJ databases">
        <authorList>
            <person name="Stuckert A."/>
        </authorList>
    </citation>
    <scope>NUCLEOTIDE SEQUENCE</scope>
</reference>
<keyword evidence="2" id="KW-1185">Reference proteome</keyword>
<name>A0ABN9B054_9NEOB</name>
<proteinExistence type="predicted"/>
<sequence length="52" mass="5822">MISYGTCSHLCIFTRCVIWKGSGTFLNAKSCCFASRDGKHCRKSMFCVFAAF</sequence>
<comment type="caution">
    <text evidence="1">The sequence shown here is derived from an EMBL/GenBank/DDBJ whole genome shotgun (WGS) entry which is preliminary data.</text>
</comment>
<evidence type="ECO:0000313" key="1">
    <source>
        <dbReference type="EMBL" id="CAI9540907.1"/>
    </source>
</evidence>
<gene>
    <name evidence="1" type="ORF">SPARVUS_LOCUS1818476</name>
</gene>
<dbReference type="EMBL" id="CATNWA010001691">
    <property type="protein sequence ID" value="CAI9540907.1"/>
    <property type="molecule type" value="Genomic_DNA"/>
</dbReference>
<accession>A0ABN9B054</accession>